<protein>
    <recommendedName>
        <fullName evidence="4">Carboxypeptidase regulatory-like domain-containing protein</fullName>
    </recommendedName>
</protein>
<dbReference type="Gene3D" id="2.60.40.1120">
    <property type="entry name" value="Carboxypeptidase-like, regulatory domain"/>
    <property type="match status" value="1"/>
</dbReference>
<dbReference type="SUPFAM" id="SSF49464">
    <property type="entry name" value="Carboxypeptidase regulatory domain-like"/>
    <property type="match status" value="1"/>
</dbReference>
<feature type="region of interest" description="Disordered" evidence="1">
    <location>
        <begin position="136"/>
        <end position="169"/>
    </location>
</feature>
<proteinExistence type="predicted"/>
<dbReference type="EMBL" id="CP036265">
    <property type="protein sequence ID" value="QDT14592.1"/>
    <property type="molecule type" value="Genomic_DNA"/>
</dbReference>
<dbReference type="Proteomes" id="UP000318741">
    <property type="component" value="Chromosome"/>
</dbReference>
<reference evidence="2 3" key="1">
    <citation type="submission" date="2019-02" db="EMBL/GenBank/DDBJ databases">
        <title>Deep-cultivation of Planctomycetes and their phenomic and genomic characterization uncovers novel biology.</title>
        <authorList>
            <person name="Wiegand S."/>
            <person name="Jogler M."/>
            <person name="Boedeker C."/>
            <person name="Pinto D."/>
            <person name="Vollmers J."/>
            <person name="Rivas-Marin E."/>
            <person name="Kohn T."/>
            <person name="Peeters S.H."/>
            <person name="Heuer A."/>
            <person name="Rast P."/>
            <person name="Oberbeckmann S."/>
            <person name="Bunk B."/>
            <person name="Jeske O."/>
            <person name="Meyerdierks A."/>
            <person name="Storesund J.E."/>
            <person name="Kallscheuer N."/>
            <person name="Luecker S."/>
            <person name="Lage O.M."/>
            <person name="Pohl T."/>
            <person name="Merkel B.J."/>
            <person name="Hornburger P."/>
            <person name="Mueller R.-W."/>
            <person name="Bruemmer F."/>
            <person name="Labrenz M."/>
            <person name="Spormann A.M."/>
            <person name="Op den Camp H."/>
            <person name="Overmann J."/>
            <person name="Amann R."/>
            <person name="Jetten M.S.M."/>
            <person name="Mascher T."/>
            <person name="Medema M.H."/>
            <person name="Devos D.P."/>
            <person name="Kaster A.-K."/>
            <person name="Ovreas L."/>
            <person name="Rohde M."/>
            <person name="Galperin M.Y."/>
            <person name="Jogler C."/>
        </authorList>
    </citation>
    <scope>NUCLEOTIDE SEQUENCE [LARGE SCALE GENOMIC DNA]</scope>
    <source>
        <strain evidence="2 3">CA12</strain>
    </source>
</reference>
<dbReference type="RefSeq" id="WP_207622127.1">
    <property type="nucleotide sequence ID" value="NZ_CP036265.1"/>
</dbReference>
<evidence type="ECO:0000313" key="2">
    <source>
        <dbReference type="EMBL" id="QDT14592.1"/>
    </source>
</evidence>
<evidence type="ECO:0000313" key="3">
    <source>
        <dbReference type="Proteomes" id="UP000318741"/>
    </source>
</evidence>
<dbReference type="InterPro" id="IPR008969">
    <property type="entry name" value="CarboxyPept-like_regulatory"/>
</dbReference>
<keyword evidence="3" id="KW-1185">Reference proteome</keyword>
<dbReference type="AlphaFoldDB" id="A0A517P5E0"/>
<evidence type="ECO:0008006" key="4">
    <source>
        <dbReference type="Google" id="ProtNLM"/>
    </source>
</evidence>
<dbReference type="KEGG" id="acaf:CA12_06670"/>
<organism evidence="2 3">
    <name type="scientific">Alienimonas californiensis</name>
    <dbReference type="NCBI Taxonomy" id="2527989"/>
    <lineage>
        <taxon>Bacteria</taxon>
        <taxon>Pseudomonadati</taxon>
        <taxon>Planctomycetota</taxon>
        <taxon>Planctomycetia</taxon>
        <taxon>Planctomycetales</taxon>
        <taxon>Planctomycetaceae</taxon>
        <taxon>Alienimonas</taxon>
    </lineage>
</organism>
<gene>
    <name evidence="2" type="ORF">CA12_06670</name>
</gene>
<sequence length="169" mass="17986">MSVLASSLRPLGRVVPLFALALTIGCGGPSPDYRSVGLADVSGVVTLDGAPLENAVVRFYEAGRRVRYSYGQTDADGRYSLQLNTRQDGVLPGEKEVVISTAATGFEVKNGGGPERVPARYNRDTELTRTVERDGSHSFDFDLTSDGEIAEPSSWSGAASDEDEVVNEG</sequence>
<evidence type="ECO:0000256" key="1">
    <source>
        <dbReference type="SAM" id="MobiDB-lite"/>
    </source>
</evidence>
<accession>A0A517P5E0</accession>
<name>A0A517P5E0_9PLAN</name>
<feature type="compositionally biased region" description="Acidic residues" evidence="1">
    <location>
        <begin position="160"/>
        <end position="169"/>
    </location>
</feature>